<dbReference type="InterPro" id="IPR000623">
    <property type="entry name" value="Shikimate_kinase/TSH1"/>
</dbReference>
<reference evidence="7" key="1">
    <citation type="submission" date="2020-05" db="EMBL/GenBank/DDBJ databases">
        <authorList>
            <person name="Chiriac C."/>
            <person name="Salcher M."/>
            <person name="Ghai R."/>
            <person name="Kavagutti S V."/>
        </authorList>
    </citation>
    <scope>NUCLEOTIDE SEQUENCE</scope>
</reference>
<proteinExistence type="inferred from homology"/>
<dbReference type="Gene3D" id="3.40.50.300">
    <property type="entry name" value="P-loop containing nucleotide triphosphate hydrolases"/>
    <property type="match status" value="1"/>
</dbReference>
<dbReference type="EMBL" id="CAEZTV010000001">
    <property type="protein sequence ID" value="CAB4572042.1"/>
    <property type="molecule type" value="Genomic_DNA"/>
</dbReference>
<dbReference type="Pfam" id="PF01202">
    <property type="entry name" value="SKI"/>
    <property type="match status" value="1"/>
</dbReference>
<keyword evidence="6" id="KW-0057">Aromatic amino acid biosynthesis</keyword>
<dbReference type="GO" id="GO:0005829">
    <property type="term" value="C:cytosol"/>
    <property type="evidence" value="ECO:0007669"/>
    <property type="project" value="TreeGrafter"/>
</dbReference>
<dbReference type="InterPro" id="IPR031322">
    <property type="entry name" value="Shikimate/glucono_kinase"/>
</dbReference>
<dbReference type="HAMAP" id="MF_00109">
    <property type="entry name" value="Shikimate_kinase"/>
    <property type="match status" value="1"/>
</dbReference>
<dbReference type="CDD" id="cd00464">
    <property type="entry name" value="SK"/>
    <property type="match status" value="1"/>
</dbReference>
<dbReference type="PANTHER" id="PTHR21087">
    <property type="entry name" value="SHIKIMATE KINASE"/>
    <property type="match status" value="1"/>
</dbReference>
<protein>
    <submittedName>
        <fullName evidence="7">Unannotated protein</fullName>
    </submittedName>
</protein>
<dbReference type="PRINTS" id="PR01100">
    <property type="entry name" value="SHIKIMTKNASE"/>
</dbReference>
<gene>
    <name evidence="7" type="ORF">UFOPK1747_00019</name>
</gene>
<dbReference type="PANTHER" id="PTHR21087:SF16">
    <property type="entry name" value="SHIKIMATE KINASE 1, CHLOROPLASTIC"/>
    <property type="match status" value="1"/>
</dbReference>
<dbReference type="InterPro" id="IPR027417">
    <property type="entry name" value="P-loop_NTPase"/>
</dbReference>
<evidence type="ECO:0000256" key="2">
    <source>
        <dbReference type="ARBA" id="ARBA00022679"/>
    </source>
</evidence>
<sequence length="172" mass="19055">MFKGRIVLIGPPGAGKSTVGKALSKELDCAFLDSDKEIEARSNKKIIDIFVEDGEPKFRLIEEEIVSKLLQEFEGVLSLGGGAPMNMQVQQILNEADYPIIFLDVSISQAANRVGFNKERPLLLINPRQQWINLMATRRATYEALSKEIVSTDSKKPVEVAKEIINLLGINA</sequence>
<name>A0A6J6E6K4_9ZZZZ</name>
<evidence type="ECO:0000256" key="5">
    <source>
        <dbReference type="ARBA" id="ARBA00022840"/>
    </source>
</evidence>
<keyword evidence="3" id="KW-0547">Nucleotide-binding</keyword>
<dbReference type="GO" id="GO:0004765">
    <property type="term" value="F:shikimate kinase activity"/>
    <property type="evidence" value="ECO:0007669"/>
    <property type="project" value="TreeGrafter"/>
</dbReference>
<evidence type="ECO:0000256" key="1">
    <source>
        <dbReference type="ARBA" id="ARBA00022605"/>
    </source>
</evidence>
<dbReference type="AlphaFoldDB" id="A0A6J6E6K4"/>
<evidence type="ECO:0000256" key="3">
    <source>
        <dbReference type="ARBA" id="ARBA00022741"/>
    </source>
</evidence>
<dbReference type="SUPFAM" id="SSF52540">
    <property type="entry name" value="P-loop containing nucleoside triphosphate hydrolases"/>
    <property type="match status" value="1"/>
</dbReference>
<dbReference type="GO" id="GO:0008652">
    <property type="term" value="P:amino acid biosynthetic process"/>
    <property type="evidence" value="ECO:0007669"/>
    <property type="project" value="UniProtKB-KW"/>
</dbReference>
<keyword evidence="2" id="KW-0808">Transferase</keyword>
<dbReference type="GO" id="GO:0005524">
    <property type="term" value="F:ATP binding"/>
    <property type="evidence" value="ECO:0007669"/>
    <property type="project" value="UniProtKB-KW"/>
</dbReference>
<accession>A0A6J6E6K4</accession>
<evidence type="ECO:0000313" key="7">
    <source>
        <dbReference type="EMBL" id="CAB4572042.1"/>
    </source>
</evidence>
<evidence type="ECO:0000256" key="4">
    <source>
        <dbReference type="ARBA" id="ARBA00022777"/>
    </source>
</evidence>
<keyword evidence="4" id="KW-0418">Kinase</keyword>
<evidence type="ECO:0000256" key="6">
    <source>
        <dbReference type="ARBA" id="ARBA00023141"/>
    </source>
</evidence>
<keyword evidence="5" id="KW-0067">ATP-binding</keyword>
<organism evidence="7">
    <name type="scientific">freshwater metagenome</name>
    <dbReference type="NCBI Taxonomy" id="449393"/>
    <lineage>
        <taxon>unclassified sequences</taxon>
        <taxon>metagenomes</taxon>
        <taxon>ecological metagenomes</taxon>
    </lineage>
</organism>
<dbReference type="GO" id="GO:0009073">
    <property type="term" value="P:aromatic amino acid family biosynthetic process"/>
    <property type="evidence" value="ECO:0007669"/>
    <property type="project" value="UniProtKB-KW"/>
</dbReference>
<keyword evidence="1" id="KW-0028">Amino-acid biosynthesis</keyword>